<feature type="non-terminal residue" evidence="1">
    <location>
        <position position="1"/>
    </location>
</feature>
<proteinExistence type="predicted"/>
<sequence length="277" mass="30112">SRVVALLSYGPRCPHQCLVQRSMVMYRHGCCLRGVLLFLVTAYRANMAMADMESARSTFTLVITFAAATIDISLSQTIVSIVDDSVGSARTWLDAGVSDAQSATGLTLDHQVITTFPFTLEGDSSRQQFCSLLSGGGIGVVVDASAGSGWDEGRNLALSNGIPYIHAPLDIYYWLKASDDLLYDRNATDAALVFSTNSQLEQGLHFLVGGSVVRVIVLNGIQLNKTETQLKKMRPAPSYYVLFGESNQINDEFKKAVDSNLVTRDSRWTLAALGLPF</sequence>
<reference evidence="1 2" key="1">
    <citation type="submission" date="2024-05" db="EMBL/GenBank/DDBJ databases">
        <authorList>
            <person name="Wallberg A."/>
        </authorList>
    </citation>
    <scope>NUCLEOTIDE SEQUENCE [LARGE SCALE GENOMIC DNA]</scope>
</reference>
<evidence type="ECO:0000313" key="1">
    <source>
        <dbReference type="EMBL" id="CAL4099122.1"/>
    </source>
</evidence>
<organism evidence="1 2">
    <name type="scientific">Meganyctiphanes norvegica</name>
    <name type="common">Northern krill</name>
    <name type="synonym">Thysanopoda norvegica</name>
    <dbReference type="NCBI Taxonomy" id="48144"/>
    <lineage>
        <taxon>Eukaryota</taxon>
        <taxon>Metazoa</taxon>
        <taxon>Ecdysozoa</taxon>
        <taxon>Arthropoda</taxon>
        <taxon>Crustacea</taxon>
        <taxon>Multicrustacea</taxon>
        <taxon>Malacostraca</taxon>
        <taxon>Eumalacostraca</taxon>
        <taxon>Eucarida</taxon>
        <taxon>Euphausiacea</taxon>
        <taxon>Euphausiidae</taxon>
        <taxon>Meganyctiphanes</taxon>
    </lineage>
</organism>
<accession>A0AAV2QWS0</accession>
<protein>
    <submittedName>
        <fullName evidence="1">Uncharacterized protein</fullName>
    </submittedName>
</protein>
<comment type="caution">
    <text evidence="1">The sequence shown here is derived from an EMBL/GenBank/DDBJ whole genome shotgun (WGS) entry which is preliminary data.</text>
</comment>
<evidence type="ECO:0000313" key="2">
    <source>
        <dbReference type="Proteomes" id="UP001497623"/>
    </source>
</evidence>
<dbReference type="AlphaFoldDB" id="A0AAV2QWS0"/>
<dbReference type="Proteomes" id="UP001497623">
    <property type="component" value="Unassembled WGS sequence"/>
</dbReference>
<keyword evidence="2" id="KW-1185">Reference proteome</keyword>
<gene>
    <name evidence="1" type="ORF">MNOR_LOCUS16405</name>
</gene>
<dbReference type="EMBL" id="CAXKWB010010757">
    <property type="protein sequence ID" value="CAL4099122.1"/>
    <property type="molecule type" value="Genomic_DNA"/>
</dbReference>
<name>A0AAV2QWS0_MEGNR</name>